<evidence type="ECO:0000313" key="3">
    <source>
        <dbReference type="Proteomes" id="UP000229056"/>
    </source>
</evidence>
<keyword evidence="1" id="KW-0472">Membrane</keyword>
<dbReference type="EMBL" id="PEZY01000005">
    <property type="protein sequence ID" value="PIS06183.1"/>
    <property type="molecule type" value="Genomic_DNA"/>
</dbReference>
<keyword evidence="1" id="KW-1133">Transmembrane helix</keyword>
<accession>A0A2H0W4A5</accession>
<evidence type="ECO:0008006" key="4">
    <source>
        <dbReference type="Google" id="ProtNLM"/>
    </source>
</evidence>
<keyword evidence="1" id="KW-0812">Transmembrane</keyword>
<protein>
    <recommendedName>
        <fullName evidence="4">PilN domain-containing protein</fullName>
    </recommendedName>
</protein>
<name>A0A2H0W4A5_9BACT</name>
<evidence type="ECO:0000313" key="2">
    <source>
        <dbReference type="EMBL" id="PIS06183.1"/>
    </source>
</evidence>
<reference evidence="3" key="1">
    <citation type="submission" date="2017-09" db="EMBL/GenBank/DDBJ databases">
        <title>Depth-based differentiation of microbial function through sediment-hosted aquifers and enrichment of novel symbionts in the deep terrestrial subsurface.</title>
        <authorList>
            <person name="Probst A.J."/>
            <person name="Ladd B."/>
            <person name="Jarett J.K."/>
            <person name="Geller-Mcgrath D.E."/>
            <person name="Sieber C.M.K."/>
            <person name="Emerson J.B."/>
            <person name="Anantharaman K."/>
            <person name="Thomas B.C."/>
            <person name="Malmstrom R."/>
            <person name="Stieglmeier M."/>
            <person name="Klingl A."/>
            <person name="Woyke T."/>
            <person name="Ryan C.M."/>
            <person name="Banfield J.F."/>
        </authorList>
    </citation>
    <scope>NUCLEOTIDE SEQUENCE [LARGE SCALE GENOMIC DNA]</scope>
</reference>
<organism evidence="2 3">
    <name type="scientific">Candidatus Buchananbacteria bacterium CG10_big_fil_rev_8_21_14_0_10_33_19</name>
    <dbReference type="NCBI Taxonomy" id="1974525"/>
    <lineage>
        <taxon>Bacteria</taxon>
        <taxon>Candidatus Buchananiibacteriota</taxon>
    </lineage>
</organism>
<dbReference type="Proteomes" id="UP000229056">
    <property type="component" value="Unassembled WGS sequence"/>
</dbReference>
<proteinExistence type="predicted"/>
<dbReference type="InterPro" id="IPR052534">
    <property type="entry name" value="Extracell_DNA_Util/SecSys_Comp"/>
</dbReference>
<dbReference type="Pfam" id="PF05137">
    <property type="entry name" value="PilN"/>
    <property type="match status" value="1"/>
</dbReference>
<dbReference type="InterPro" id="IPR007813">
    <property type="entry name" value="PilN"/>
</dbReference>
<sequence>MITINLLSPSQKRELKIKRVYVAVKELIILVLLFTLIIAILLLISKYVLDNSLARLIERNAYSIAENREVINKINTLNSKIITVDKIQKDFKKWSNFFIIISEITPNNISYDLVKISYQDKSIEIKGVAKNRGDLTKLKDNLISSGLFEDINLPLKDLLAKDNNTFSITAKIILDKIK</sequence>
<dbReference type="PANTHER" id="PTHR40278">
    <property type="entry name" value="DNA UTILIZATION PROTEIN HOFN"/>
    <property type="match status" value="1"/>
</dbReference>
<dbReference type="AlphaFoldDB" id="A0A2H0W4A5"/>
<comment type="caution">
    <text evidence="2">The sequence shown here is derived from an EMBL/GenBank/DDBJ whole genome shotgun (WGS) entry which is preliminary data.</text>
</comment>
<feature type="transmembrane region" description="Helical" evidence="1">
    <location>
        <begin position="27"/>
        <end position="49"/>
    </location>
</feature>
<evidence type="ECO:0000256" key="1">
    <source>
        <dbReference type="SAM" id="Phobius"/>
    </source>
</evidence>
<dbReference type="PANTHER" id="PTHR40278:SF1">
    <property type="entry name" value="DNA UTILIZATION PROTEIN HOFN"/>
    <property type="match status" value="1"/>
</dbReference>
<gene>
    <name evidence="2" type="ORF">COT80_01260</name>
</gene>